<evidence type="ECO:0000313" key="5">
    <source>
        <dbReference type="Proteomes" id="UP000226420"/>
    </source>
</evidence>
<evidence type="ECO:0000256" key="1">
    <source>
        <dbReference type="ARBA" id="ARBA00009580"/>
    </source>
</evidence>
<proteinExistence type="inferred from homology"/>
<dbReference type="GO" id="GO:0016791">
    <property type="term" value="F:phosphatase activity"/>
    <property type="evidence" value="ECO:0007669"/>
    <property type="project" value="TreeGrafter"/>
</dbReference>
<evidence type="ECO:0000256" key="2">
    <source>
        <dbReference type="SAM" id="SignalP"/>
    </source>
</evidence>
<dbReference type="InterPro" id="IPR016130">
    <property type="entry name" value="Tyr_Pase_AS"/>
</dbReference>
<dbReference type="Proteomes" id="UP000226420">
    <property type="component" value="Unassembled WGS sequence"/>
</dbReference>
<sequence>MCFQRYILLMLFILFSPWANSANEQSLPIPASKVTHTTLDNFYQIDTELYRSGQPDKAQMKELEQRGFKSVLNLRNFHTDNQEAMGTSLKLYHVPMEAGRFTEQHIVTALRDIKNAPKPVLVHCWHGSDRTGVIVAMYRLIFQGWERDAAIAELKKPEFGYHQWAYYNIVQYLEKVDIESVRKQVMASAERD</sequence>
<dbReference type="InterPro" id="IPR029021">
    <property type="entry name" value="Prot-tyrosine_phosphatase-like"/>
</dbReference>
<comment type="similarity">
    <text evidence="1">Belongs to the protein-tyrosine phosphatase family.</text>
</comment>
<name>A0AAJ4WCN7_9GAMM</name>
<dbReference type="Pfam" id="PF22741">
    <property type="entry name" value="PTP-NADK"/>
    <property type="match status" value="1"/>
</dbReference>
<accession>A0AAJ4WCN7</accession>
<feature type="chain" id="PRO_5042582959" evidence="2">
    <location>
        <begin position="22"/>
        <end position="192"/>
    </location>
</feature>
<dbReference type="PANTHER" id="PTHR31126">
    <property type="entry name" value="TYROSINE-PROTEIN PHOSPHATASE"/>
    <property type="match status" value="1"/>
</dbReference>
<dbReference type="SUPFAM" id="SSF52799">
    <property type="entry name" value="(Phosphotyrosine protein) phosphatases II"/>
    <property type="match status" value="1"/>
</dbReference>
<evidence type="ECO:0000313" key="4">
    <source>
        <dbReference type="EMBL" id="SFD25152.1"/>
    </source>
</evidence>
<feature type="domain" description="Tyrosine specific protein phosphatases" evidence="3">
    <location>
        <begin position="104"/>
        <end position="156"/>
    </location>
</feature>
<organism evidence="4 5">
    <name type="scientific">Pragia fontium DSM 5563 = ATCC 49100</name>
    <dbReference type="NCBI Taxonomy" id="1122977"/>
    <lineage>
        <taxon>Bacteria</taxon>
        <taxon>Pseudomonadati</taxon>
        <taxon>Pseudomonadota</taxon>
        <taxon>Gammaproteobacteria</taxon>
        <taxon>Enterobacterales</taxon>
        <taxon>Budviciaceae</taxon>
        <taxon>Pragia</taxon>
    </lineage>
</organism>
<dbReference type="PANTHER" id="PTHR31126:SF72">
    <property type="entry name" value="DUAL SPECIFICITY PROTEIN PHOSPHATASE TPBA"/>
    <property type="match status" value="1"/>
</dbReference>
<dbReference type="PROSITE" id="PS00383">
    <property type="entry name" value="TYR_PHOSPHATASE_1"/>
    <property type="match status" value="1"/>
</dbReference>
<dbReference type="InterPro" id="IPR055214">
    <property type="entry name" value="PTP-NADK"/>
</dbReference>
<comment type="caution">
    <text evidence="4">The sequence shown here is derived from an EMBL/GenBank/DDBJ whole genome shotgun (WGS) entry which is preliminary data.</text>
</comment>
<dbReference type="AlphaFoldDB" id="A0AAJ4WCN7"/>
<dbReference type="PROSITE" id="PS50056">
    <property type="entry name" value="TYR_PHOSPHATASE_2"/>
    <property type="match status" value="1"/>
</dbReference>
<protein>
    <submittedName>
        <fullName evidence="4">Predicted phosphohydrolase, protein tyrosine phosphatase (PTP) superfamily, DUF442 family</fullName>
    </submittedName>
</protein>
<keyword evidence="2" id="KW-0732">Signal</keyword>
<dbReference type="InterPro" id="IPR000387">
    <property type="entry name" value="Tyr_Pase_dom"/>
</dbReference>
<gene>
    <name evidence="4" type="ORF">SAMN02745723_11133</name>
</gene>
<dbReference type="Gene3D" id="3.90.190.10">
    <property type="entry name" value="Protein tyrosine phosphatase superfamily"/>
    <property type="match status" value="1"/>
</dbReference>
<dbReference type="RefSeq" id="WP_074824195.1">
    <property type="nucleotide sequence ID" value="NZ_FOLW01000011.1"/>
</dbReference>
<evidence type="ECO:0000259" key="3">
    <source>
        <dbReference type="PROSITE" id="PS50056"/>
    </source>
</evidence>
<dbReference type="CDD" id="cd14529">
    <property type="entry name" value="TpbA-like"/>
    <property type="match status" value="1"/>
</dbReference>
<reference evidence="4 5" key="1">
    <citation type="submission" date="2016-10" db="EMBL/GenBank/DDBJ databases">
        <authorList>
            <person name="Varghese N."/>
            <person name="Submissions S."/>
        </authorList>
    </citation>
    <scope>NUCLEOTIDE SEQUENCE [LARGE SCALE GENOMIC DNA]</scope>
    <source>
        <strain evidence="4 5">DSM 5563</strain>
    </source>
</reference>
<dbReference type="EMBL" id="FOLW01000011">
    <property type="protein sequence ID" value="SFD25152.1"/>
    <property type="molecule type" value="Genomic_DNA"/>
</dbReference>
<feature type="signal peptide" evidence="2">
    <location>
        <begin position="1"/>
        <end position="21"/>
    </location>
</feature>